<gene>
    <name evidence="2" type="primary">A01g505590.1_BraROA</name>
    <name evidence="2" type="ORF">IGI04_002383</name>
</gene>
<feature type="compositionally biased region" description="Basic and acidic residues" evidence="1">
    <location>
        <begin position="104"/>
        <end position="113"/>
    </location>
</feature>
<feature type="compositionally biased region" description="Basic and acidic residues" evidence="1">
    <location>
        <begin position="144"/>
        <end position="166"/>
    </location>
</feature>
<feature type="region of interest" description="Disordered" evidence="1">
    <location>
        <begin position="1"/>
        <end position="43"/>
    </location>
</feature>
<feature type="compositionally biased region" description="Polar residues" evidence="1">
    <location>
        <begin position="269"/>
        <end position="281"/>
    </location>
</feature>
<evidence type="ECO:0000256" key="1">
    <source>
        <dbReference type="SAM" id="MobiDB-lite"/>
    </source>
</evidence>
<feature type="compositionally biased region" description="Basic and acidic residues" evidence="1">
    <location>
        <begin position="252"/>
        <end position="264"/>
    </location>
</feature>
<accession>A0ABQ7NXJ2</accession>
<organism evidence="2 3">
    <name type="scientific">Brassica rapa subsp. trilocularis</name>
    <dbReference type="NCBI Taxonomy" id="1813537"/>
    <lineage>
        <taxon>Eukaryota</taxon>
        <taxon>Viridiplantae</taxon>
        <taxon>Streptophyta</taxon>
        <taxon>Embryophyta</taxon>
        <taxon>Tracheophyta</taxon>
        <taxon>Spermatophyta</taxon>
        <taxon>Magnoliopsida</taxon>
        <taxon>eudicotyledons</taxon>
        <taxon>Gunneridae</taxon>
        <taxon>Pentapetalae</taxon>
        <taxon>rosids</taxon>
        <taxon>malvids</taxon>
        <taxon>Brassicales</taxon>
        <taxon>Brassicaceae</taxon>
        <taxon>Brassiceae</taxon>
        <taxon>Brassica</taxon>
    </lineage>
</organism>
<evidence type="ECO:0000313" key="2">
    <source>
        <dbReference type="EMBL" id="KAG5414816.1"/>
    </source>
</evidence>
<proteinExistence type="predicted"/>
<comment type="caution">
    <text evidence="2">The sequence shown here is derived from an EMBL/GenBank/DDBJ whole genome shotgun (WGS) entry which is preliminary data.</text>
</comment>
<reference evidence="2 3" key="1">
    <citation type="submission" date="2021-03" db="EMBL/GenBank/DDBJ databases">
        <authorList>
            <person name="King G.J."/>
            <person name="Bancroft I."/>
            <person name="Baten A."/>
            <person name="Bloomfield J."/>
            <person name="Borpatragohain P."/>
            <person name="He Z."/>
            <person name="Irish N."/>
            <person name="Irwin J."/>
            <person name="Liu K."/>
            <person name="Mauleon R.P."/>
            <person name="Moore J."/>
            <person name="Morris R."/>
            <person name="Ostergaard L."/>
            <person name="Wang B."/>
            <person name="Wells R."/>
        </authorList>
    </citation>
    <scope>NUCLEOTIDE SEQUENCE [LARGE SCALE GENOMIC DNA]</scope>
    <source>
        <strain evidence="2">R-o-18</strain>
        <tissue evidence="2">Leaf</tissue>
    </source>
</reference>
<protein>
    <submittedName>
        <fullName evidence="2">Uncharacterized protein</fullName>
    </submittedName>
</protein>
<sequence>MHAQSTMSAETARDQQTRDGTSADANVEKPSGDASAVTADTNTAMLEHMKELFASVQKRSDEQEKLMSSLAKQVKTLTAMSKPPRGATRVRRGRRLDFGSPGNQDKDAPRESTEQNPDETAPAGQRTTSKNLPPPAGGSEGDDIERINLDISDRSDHSDDNADIHPRRTRSRSTRRTVTFEKPMTEEEENLYWGKTSGNTWTRNQYKDNSYCEFHQVRGHSTTNCKVLGARLAAKLLAGELEKVTSIKDLVLDSDRPPKTDKAAPENSAPENQSLPRSSPRTPYILAPRSAYAFTLLPLSRHSIKWRYSIFPDLRNYL</sequence>
<feature type="region of interest" description="Disordered" evidence="1">
    <location>
        <begin position="252"/>
        <end position="281"/>
    </location>
</feature>
<name>A0ABQ7NXJ2_BRACM</name>
<keyword evidence="3" id="KW-1185">Reference proteome</keyword>
<evidence type="ECO:0000313" key="3">
    <source>
        <dbReference type="Proteomes" id="UP000823674"/>
    </source>
</evidence>
<feature type="region of interest" description="Disordered" evidence="1">
    <location>
        <begin position="55"/>
        <end position="177"/>
    </location>
</feature>
<dbReference type="Proteomes" id="UP000823674">
    <property type="component" value="Chromosome A01"/>
</dbReference>
<dbReference type="EMBL" id="JADBGQ010000001">
    <property type="protein sequence ID" value="KAG5414816.1"/>
    <property type="molecule type" value="Genomic_DNA"/>
</dbReference>